<dbReference type="InterPro" id="IPR050507">
    <property type="entry name" value="PDGF/VEGF_growth_factor"/>
</dbReference>
<dbReference type="GO" id="GO:0008201">
    <property type="term" value="F:heparin binding"/>
    <property type="evidence" value="ECO:0007669"/>
    <property type="project" value="InterPro"/>
</dbReference>
<dbReference type="GO" id="GO:0001938">
    <property type="term" value="P:positive regulation of endothelial cell proliferation"/>
    <property type="evidence" value="ECO:0007669"/>
    <property type="project" value="TreeGrafter"/>
</dbReference>
<gene>
    <name evidence="10" type="primary">vegfba</name>
</gene>
<protein>
    <recommendedName>
        <fullName evidence="9">Platelet-derived growth factor (PDGF) family profile domain-containing protein</fullName>
    </recommendedName>
</protein>
<evidence type="ECO:0000256" key="2">
    <source>
        <dbReference type="ARBA" id="ARBA00022525"/>
    </source>
</evidence>
<reference evidence="10" key="3">
    <citation type="submission" date="2025-09" db="UniProtKB">
        <authorList>
            <consortium name="Ensembl"/>
        </authorList>
    </citation>
    <scope>IDENTIFICATION</scope>
</reference>
<evidence type="ECO:0000256" key="5">
    <source>
        <dbReference type="ARBA" id="ARBA00023030"/>
    </source>
</evidence>
<dbReference type="GO" id="GO:0060754">
    <property type="term" value="P:positive regulation of mast cell chemotaxis"/>
    <property type="evidence" value="ECO:0007669"/>
    <property type="project" value="TreeGrafter"/>
</dbReference>
<dbReference type="OrthoDB" id="6370328at2759"/>
<dbReference type="GO" id="GO:0001666">
    <property type="term" value="P:response to hypoxia"/>
    <property type="evidence" value="ECO:0007669"/>
    <property type="project" value="TreeGrafter"/>
</dbReference>
<keyword evidence="2" id="KW-0964">Secreted</keyword>
<keyword evidence="6" id="KW-1015">Disulfide bond</keyword>
<dbReference type="InterPro" id="IPR036841">
    <property type="entry name" value="VEGF_C_sf"/>
</dbReference>
<evidence type="ECO:0000313" key="11">
    <source>
        <dbReference type="Proteomes" id="UP000694620"/>
    </source>
</evidence>
<feature type="domain" description="Platelet-derived growth factor (PDGF) family profile" evidence="9">
    <location>
        <begin position="40"/>
        <end position="135"/>
    </location>
</feature>
<evidence type="ECO:0000256" key="4">
    <source>
        <dbReference type="ARBA" id="ARBA00022729"/>
    </source>
</evidence>
<dbReference type="GO" id="GO:0002040">
    <property type="term" value="P:sprouting angiogenesis"/>
    <property type="evidence" value="ECO:0007669"/>
    <property type="project" value="TreeGrafter"/>
</dbReference>
<reference evidence="10" key="1">
    <citation type="submission" date="2021-06" db="EMBL/GenBank/DDBJ databases">
        <authorList>
            <consortium name="Wellcome Sanger Institute Data Sharing"/>
        </authorList>
    </citation>
    <scope>NUCLEOTIDE SEQUENCE [LARGE SCALE GENOMIC DNA]</scope>
</reference>
<dbReference type="Pfam" id="PF03128">
    <property type="entry name" value="CXCXC"/>
    <property type="match status" value="1"/>
</dbReference>
<evidence type="ECO:0000256" key="6">
    <source>
        <dbReference type="ARBA" id="ARBA00023157"/>
    </source>
</evidence>
<dbReference type="InterPro" id="IPR004153">
    <property type="entry name" value="CXCXC_repeat"/>
</dbReference>
<feature type="compositionally biased region" description="Basic and acidic residues" evidence="8">
    <location>
        <begin position="134"/>
        <end position="150"/>
    </location>
</feature>
<dbReference type="FunFam" id="2.10.90.10:FF:000030">
    <property type="entry name" value="Vascular endothelial growth factor B"/>
    <property type="match status" value="1"/>
</dbReference>
<dbReference type="InterPro" id="IPR000072">
    <property type="entry name" value="PDGF/VEGF_dom"/>
</dbReference>
<proteinExistence type="inferred from homology"/>
<dbReference type="SUPFAM" id="SSF57501">
    <property type="entry name" value="Cystine-knot cytokines"/>
    <property type="match status" value="1"/>
</dbReference>
<dbReference type="GO" id="GO:0008083">
    <property type="term" value="F:growth factor activity"/>
    <property type="evidence" value="ECO:0007669"/>
    <property type="project" value="UniProtKB-KW"/>
</dbReference>
<dbReference type="Ensembl" id="ENSECRT00000016038.1">
    <property type="protein sequence ID" value="ENSECRP00000015759.1"/>
    <property type="gene ID" value="ENSECRG00000010522.1"/>
</dbReference>
<keyword evidence="11" id="KW-1185">Reference proteome</keyword>
<dbReference type="CDD" id="cd00135">
    <property type="entry name" value="PDGF"/>
    <property type="match status" value="1"/>
</dbReference>
<comment type="subcellular location">
    <subcellularLocation>
        <location evidence="1">Secreted</location>
    </subcellularLocation>
</comment>
<keyword evidence="3" id="KW-0037">Angiogenesis</keyword>
<feature type="region of interest" description="Disordered" evidence="8">
    <location>
        <begin position="134"/>
        <end position="159"/>
    </location>
</feature>
<dbReference type="SUPFAM" id="SSF57593">
    <property type="entry name" value="Heparin-binding domain from vascular endothelial growth factor"/>
    <property type="match status" value="1"/>
</dbReference>
<sequence length="211" mass="24796">MGIKWKVILGIFHFILVTLLPASFAKLAHWHSDESHKTREVLKWMDAYKRTFCQPREVLVDVSTEFPNEVEYLFLPACVPLHRCGGCCSDEAMECVPLQSHSLLVELMKTNYEKREMVELPFTEHSECECRPKKEAHMKQQRDEMMETRKEKKKRKKSKPSASLQCRPCSERRKVLNPVTCKCSCRPMHRRCRAKGQVLNENTCRCEPLRR</sequence>
<dbReference type="GO" id="GO:0005172">
    <property type="term" value="F:vascular endothelial growth factor receptor binding"/>
    <property type="evidence" value="ECO:0007669"/>
    <property type="project" value="TreeGrafter"/>
</dbReference>
<name>A0A8C4SDM4_ERPCA</name>
<dbReference type="Gene3D" id="2.10.90.10">
    <property type="entry name" value="Cystine-knot cytokines"/>
    <property type="match status" value="1"/>
</dbReference>
<evidence type="ECO:0000256" key="3">
    <source>
        <dbReference type="ARBA" id="ARBA00022657"/>
    </source>
</evidence>
<dbReference type="SMART" id="SM00141">
    <property type="entry name" value="PDGF"/>
    <property type="match status" value="1"/>
</dbReference>
<dbReference type="AlphaFoldDB" id="A0A8C4SDM4"/>
<evidence type="ECO:0000313" key="10">
    <source>
        <dbReference type="Ensembl" id="ENSECRP00000015759.1"/>
    </source>
</evidence>
<dbReference type="Proteomes" id="UP000694620">
    <property type="component" value="Chromosome 1"/>
</dbReference>
<dbReference type="Pfam" id="PF00341">
    <property type="entry name" value="PDGF"/>
    <property type="match status" value="1"/>
</dbReference>
<dbReference type="GO" id="GO:0005615">
    <property type="term" value="C:extracellular space"/>
    <property type="evidence" value="ECO:0007669"/>
    <property type="project" value="TreeGrafter"/>
</dbReference>
<dbReference type="GO" id="GO:0016020">
    <property type="term" value="C:membrane"/>
    <property type="evidence" value="ECO:0007669"/>
    <property type="project" value="InterPro"/>
</dbReference>
<dbReference type="Gene3D" id="2.10.160.10">
    <property type="entry name" value="Vascular endothelial growth factor, heparin-binding domain"/>
    <property type="match status" value="1"/>
</dbReference>
<dbReference type="PROSITE" id="PS50278">
    <property type="entry name" value="PDGF_2"/>
    <property type="match status" value="1"/>
</dbReference>
<dbReference type="GO" id="GO:0045766">
    <property type="term" value="P:positive regulation of angiogenesis"/>
    <property type="evidence" value="ECO:0007669"/>
    <property type="project" value="TreeGrafter"/>
</dbReference>
<dbReference type="GO" id="GO:0038084">
    <property type="term" value="P:vascular endothelial growth factor signaling pathway"/>
    <property type="evidence" value="ECO:0007669"/>
    <property type="project" value="TreeGrafter"/>
</dbReference>
<dbReference type="GeneID" id="114657987"/>
<dbReference type="GeneTree" id="ENSGT00940000157284"/>
<organism evidence="10 11">
    <name type="scientific">Erpetoichthys calabaricus</name>
    <name type="common">Rope fish</name>
    <name type="synonym">Calamoichthys calabaricus</name>
    <dbReference type="NCBI Taxonomy" id="27687"/>
    <lineage>
        <taxon>Eukaryota</taxon>
        <taxon>Metazoa</taxon>
        <taxon>Chordata</taxon>
        <taxon>Craniata</taxon>
        <taxon>Vertebrata</taxon>
        <taxon>Euteleostomi</taxon>
        <taxon>Actinopterygii</taxon>
        <taxon>Polypteriformes</taxon>
        <taxon>Polypteridae</taxon>
        <taxon>Erpetoichthys</taxon>
    </lineage>
</organism>
<evidence type="ECO:0000256" key="1">
    <source>
        <dbReference type="ARBA" id="ARBA00004613"/>
    </source>
</evidence>
<accession>A0A8C4SDM4</accession>
<reference evidence="10" key="2">
    <citation type="submission" date="2025-08" db="UniProtKB">
        <authorList>
            <consortium name="Ensembl"/>
        </authorList>
    </citation>
    <scope>IDENTIFICATION</scope>
</reference>
<dbReference type="GO" id="GO:0048010">
    <property type="term" value="P:vascular endothelial growth factor receptor signaling pathway"/>
    <property type="evidence" value="ECO:0007669"/>
    <property type="project" value="TreeGrafter"/>
</dbReference>
<dbReference type="InterPro" id="IPR029034">
    <property type="entry name" value="Cystine-knot_cytokine"/>
</dbReference>
<evidence type="ECO:0000259" key="9">
    <source>
        <dbReference type="PROSITE" id="PS50278"/>
    </source>
</evidence>
<dbReference type="GO" id="GO:0050930">
    <property type="term" value="P:induction of positive chemotaxis"/>
    <property type="evidence" value="ECO:0007669"/>
    <property type="project" value="TreeGrafter"/>
</dbReference>
<comment type="similarity">
    <text evidence="7">Belongs to the PDGF/VEGF growth factor family.</text>
</comment>
<dbReference type="PANTHER" id="PTHR12025:SF14">
    <property type="entry name" value="SNAKE VENOM VASCULAR ENDOTHELIAL GROWTH FACTOR TOXIN VR-1'-LIKE ISOFORM X1-RELATED"/>
    <property type="match status" value="1"/>
</dbReference>
<evidence type="ECO:0000256" key="8">
    <source>
        <dbReference type="SAM" id="MobiDB-lite"/>
    </source>
</evidence>
<dbReference type="PANTHER" id="PTHR12025">
    <property type="entry name" value="VASCULAR ENDOTHELIAL GROWTH FACTOR"/>
    <property type="match status" value="1"/>
</dbReference>
<keyword evidence="4" id="KW-0732">Signal</keyword>
<dbReference type="RefSeq" id="XP_051779125.1">
    <property type="nucleotide sequence ID" value="XM_051923165.1"/>
</dbReference>
<keyword evidence="5 7" id="KW-0339">Growth factor</keyword>
<evidence type="ECO:0000256" key="7">
    <source>
        <dbReference type="RuleBase" id="RU003818"/>
    </source>
</evidence>
<dbReference type="GO" id="GO:0042056">
    <property type="term" value="F:chemoattractant activity"/>
    <property type="evidence" value="ECO:0007669"/>
    <property type="project" value="TreeGrafter"/>
</dbReference>